<dbReference type="EMBL" id="BKBQ01000008">
    <property type="protein sequence ID" value="GEQ53825.1"/>
    <property type="molecule type" value="Genomic_DNA"/>
</dbReference>
<name>A0AAN4RKA5_9ENTE</name>
<gene>
    <name evidence="1" type="ORF">TK11N_06850</name>
    <name evidence="2" type="ORF">TK2N_06690</name>
</gene>
<evidence type="ECO:0000313" key="4">
    <source>
        <dbReference type="Proteomes" id="UP000886607"/>
    </source>
</evidence>
<evidence type="ECO:0000313" key="1">
    <source>
        <dbReference type="EMBL" id="GEQ48833.1"/>
    </source>
</evidence>
<reference evidence="2" key="1">
    <citation type="submission" date="2019-08" db="EMBL/GenBank/DDBJ databases">
        <authorList>
            <person name="Ishikawa M."/>
            <person name="Suzuki T."/>
            <person name="Matsutani M."/>
        </authorList>
    </citation>
    <scope>NUCLEOTIDE SEQUENCE</scope>
    <source>
        <strain evidence="2">7C1</strain>
        <strain evidence="1">8C4</strain>
    </source>
</reference>
<dbReference type="AlphaFoldDB" id="A0AAN4RKA5"/>
<evidence type="ECO:0000313" key="2">
    <source>
        <dbReference type="EMBL" id="GEQ53825.1"/>
    </source>
</evidence>
<proteinExistence type="predicted"/>
<comment type="caution">
    <text evidence="2">The sequence shown here is derived from an EMBL/GenBank/DDBJ whole genome shotgun (WGS) entry which is preliminary data.</text>
</comment>
<dbReference type="Proteomes" id="UP000886597">
    <property type="component" value="Unassembled WGS sequence"/>
</dbReference>
<sequence length="71" mass="8421">MCFIPYLYNKTLIPFFKWNIVFYTEKTDTISGIFGKQMLNLSGKPLVKELKLLWKVKNGKKYIQNNIPTFN</sequence>
<organism evidence="2 3">
    <name type="scientific">Tetragenococcus koreensis</name>
    <dbReference type="NCBI Taxonomy" id="290335"/>
    <lineage>
        <taxon>Bacteria</taxon>
        <taxon>Bacillati</taxon>
        <taxon>Bacillota</taxon>
        <taxon>Bacilli</taxon>
        <taxon>Lactobacillales</taxon>
        <taxon>Enterococcaceae</taxon>
        <taxon>Tetragenococcus</taxon>
    </lineage>
</organism>
<protein>
    <submittedName>
        <fullName evidence="2">Uncharacterized protein</fullName>
    </submittedName>
</protein>
<accession>A0AAN4RKA5</accession>
<evidence type="ECO:0000313" key="3">
    <source>
        <dbReference type="Proteomes" id="UP000886597"/>
    </source>
</evidence>
<dbReference type="EMBL" id="BKBO01000007">
    <property type="protein sequence ID" value="GEQ48833.1"/>
    <property type="molecule type" value="Genomic_DNA"/>
</dbReference>
<keyword evidence="4" id="KW-1185">Reference proteome</keyword>
<reference evidence="2" key="2">
    <citation type="journal article" date="2020" name="Int. Dairy J.">
        <title>Lactic acid bacterial diversity in Brie cheese focusing on salt concentration and pH of isolation medium and characterisation of halophilic and alkaliphilic lactic acid bacterial isolates.</title>
        <authorList>
            <person name="Unno R."/>
            <person name="Matsutani M."/>
            <person name="Suzuki T."/>
            <person name="Kodama K."/>
            <person name="Matsushita H."/>
            <person name="Yamasato K."/>
            <person name="Koizumi Y."/>
            <person name="Ishikawa M."/>
        </authorList>
    </citation>
    <scope>NUCLEOTIDE SEQUENCE</scope>
    <source>
        <strain evidence="2">7C1</strain>
        <strain evidence="1">8C4</strain>
    </source>
</reference>
<dbReference type="Proteomes" id="UP000886607">
    <property type="component" value="Unassembled WGS sequence"/>
</dbReference>